<dbReference type="GO" id="GO:0008124">
    <property type="term" value="F:4-alpha-hydroxytetrahydrobiopterin dehydratase activity"/>
    <property type="evidence" value="ECO:0007669"/>
    <property type="project" value="UniProtKB-EC"/>
</dbReference>
<evidence type="ECO:0000313" key="6">
    <source>
        <dbReference type="EMBL" id="KAJ7220007.1"/>
    </source>
</evidence>
<dbReference type="InterPro" id="IPR036428">
    <property type="entry name" value="PCD_sf"/>
</dbReference>
<comment type="catalytic activity">
    <reaction evidence="1">
        <text>(4aS,6R)-4a-hydroxy-L-erythro-5,6,7,8-tetrahydrobiopterin = (6R)-L-erythro-6,7-dihydrobiopterin + H2O</text>
        <dbReference type="Rhea" id="RHEA:11920"/>
        <dbReference type="ChEBI" id="CHEBI:15377"/>
        <dbReference type="ChEBI" id="CHEBI:15642"/>
        <dbReference type="ChEBI" id="CHEBI:43120"/>
        <dbReference type="EC" id="4.2.1.96"/>
    </reaction>
</comment>
<dbReference type="EC" id="4.2.1.96" evidence="3"/>
<keyword evidence="7" id="KW-1185">Reference proteome</keyword>
<dbReference type="Proteomes" id="UP001219525">
    <property type="component" value="Unassembled WGS sequence"/>
</dbReference>
<dbReference type="AlphaFoldDB" id="A0AAD6VQH4"/>
<sequence length="342" mass="37373">MFPHRLSRTLWVSKHVGGRRLLSNLSLPIPSKPKGWPTPWITEADATQYLFPLYLQGWYVAAVATERRGLRAAGLARRFAFPGCDPATTFLKDILTLTETEKHHPQLLRLTNSPKSSVVHICTTTHSALRPVWQTSDTPQSRAFEGITLRDIRFAALTSSLPSSPGSPSAEIGPSSSRPSWEDLHTTLRLWATPSSDREARGPVAANGASAPMLADSKRKSAACPACNGPHSIGACPVRNNIPPPPCSICNELHWRVDCPLRMQAQLQNRTVTQIKGRHNRNVSEGRMSSVPPPRPCPNCGGAHWKVDCRVPQAPPGFLDRLKLPVPGSEAATDKNSQKPLS</sequence>
<accession>A0AAD6VQH4</accession>
<dbReference type="InterPro" id="IPR001533">
    <property type="entry name" value="Pterin_deHydtase"/>
</dbReference>
<evidence type="ECO:0000256" key="4">
    <source>
        <dbReference type="ARBA" id="ARBA00023239"/>
    </source>
</evidence>
<protein>
    <recommendedName>
        <fullName evidence="3">4a-hydroxytetrahydrobiopterin dehydratase</fullName>
        <ecNumber evidence="3">4.2.1.96</ecNumber>
    </recommendedName>
</protein>
<organism evidence="6 7">
    <name type="scientific">Mycena pura</name>
    <dbReference type="NCBI Taxonomy" id="153505"/>
    <lineage>
        <taxon>Eukaryota</taxon>
        <taxon>Fungi</taxon>
        <taxon>Dikarya</taxon>
        <taxon>Basidiomycota</taxon>
        <taxon>Agaricomycotina</taxon>
        <taxon>Agaricomycetes</taxon>
        <taxon>Agaricomycetidae</taxon>
        <taxon>Agaricales</taxon>
        <taxon>Marasmiineae</taxon>
        <taxon>Mycenaceae</taxon>
        <taxon>Mycena</taxon>
    </lineage>
</organism>
<gene>
    <name evidence="6" type="ORF">GGX14DRAFT_432741</name>
</gene>
<name>A0AAD6VQH4_9AGAR</name>
<dbReference type="SUPFAM" id="SSF55248">
    <property type="entry name" value="PCD-like"/>
    <property type="match status" value="1"/>
</dbReference>
<evidence type="ECO:0000256" key="5">
    <source>
        <dbReference type="SAM" id="MobiDB-lite"/>
    </source>
</evidence>
<keyword evidence="4" id="KW-0456">Lyase</keyword>
<reference evidence="6" key="1">
    <citation type="submission" date="2023-03" db="EMBL/GenBank/DDBJ databases">
        <title>Massive genome expansion in bonnet fungi (Mycena s.s.) driven by repeated elements and novel gene families across ecological guilds.</title>
        <authorList>
            <consortium name="Lawrence Berkeley National Laboratory"/>
            <person name="Harder C.B."/>
            <person name="Miyauchi S."/>
            <person name="Viragh M."/>
            <person name="Kuo A."/>
            <person name="Thoen E."/>
            <person name="Andreopoulos B."/>
            <person name="Lu D."/>
            <person name="Skrede I."/>
            <person name="Drula E."/>
            <person name="Henrissat B."/>
            <person name="Morin E."/>
            <person name="Kohler A."/>
            <person name="Barry K."/>
            <person name="LaButti K."/>
            <person name="Morin E."/>
            <person name="Salamov A."/>
            <person name="Lipzen A."/>
            <person name="Mereny Z."/>
            <person name="Hegedus B."/>
            <person name="Baldrian P."/>
            <person name="Stursova M."/>
            <person name="Weitz H."/>
            <person name="Taylor A."/>
            <person name="Grigoriev I.V."/>
            <person name="Nagy L.G."/>
            <person name="Martin F."/>
            <person name="Kauserud H."/>
        </authorList>
    </citation>
    <scope>NUCLEOTIDE SEQUENCE</scope>
    <source>
        <strain evidence="6">9144</strain>
    </source>
</reference>
<evidence type="ECO:0000256" key="1">
    <source>
        <dbReference type="ARBA" id="ARBA00001554"/>
    </source>
</evidence>
<evidence type="ECO:0000256" key="2">
    <source>
        <dbReference type="ARBA" id="ARBA00006472"/>
    </source>
</evidence>
<dbReference type="Pfam" id="PF01329">
    <property type="entry name" value="Pterin_4a"/>
    <property type="match status" value="1"/>
</dbReference>
<feature type="region of interest" description="Disordered" evidence="5">
    <location>
        <begin position="320"/>
        <end position="342"/>
    </location>
</feature>
<feature type="compositionally biased region" description="Low complexity" evidence="5">
    <location>
        <begin position="160"/>
        <end position="169"/>
    </location>
</feature>
<dbReference type="Gene3D" id="3.30.1360.20">
    <property type="entry name" value="Transcriptional coactivator/pterin dehydratase"/>
    <property type="match status" value="1"/>
</dbReference>
<comment type="similarity">
    <text evidence="2">Belongs to the pterin-4-alpha-carbinolamine dehydratase family.</text>
</comment>
<dbReference type="EMBL" id="JARJCW010000010">
    <property type="protein sequence ID" value="KAJ7220007.1"/>
    <property type="molecule type" value="Genomic_DNA"/>
</dbReference>
<comment type="caution">
    <text evidence="6">The sequence shown here is derived from an EMBL/GenBank/DDBJ whole genome shotgun (WGS) entry which is preliminary data.</text>
</comment>
<evidence type="ECO:0000256" key="3">
    <source>
        <dbReference type="ARBA" id="ARBA00013252"/>
    </source>
</evidence>
<feature type="compositionally biased region" description="Basic and acidic residues" evidence="5">
    <location>
        <begin position="332"/>
        <end position="342"/>
    </location>
</feature>
<evidence type="ECO:0000313" key="7">
    <source>
        <dbReference type="Proteomes" id="UP001219525"/>
    </source>
</evidence>
<feature type="region of interest" description="Disordered" evidence="5">
    <location>
        <begin position="160"/>
        <end position="181"/>
    </location>
</feature>
<proteinExistence type="inferred from homology"/>
<dbReference type="GO" id="GO:0006729">
    <property type="term" value="P:tetrahydrobiopterin biosynthetic process"/>
    <property type="evidence" value="ECO:0007669"/>
    <property type="project" value="InterPro"/>
</dbReference>